<dbReference type="PANTHER" id="PTHR21015">
    <property type="entry name" value="UDP-N-ACETYLGLUCOSAMINE--N-ACETYLMURAMYL-(PENTAPEPTIDE) PYROPHOSPHORYL-UNDECAPRENOL N-ACETYLGLUCOSAMINE TRANSFERASE 1"/>
    <property type="match status" value="1"/>
</dbReference>
<dbReference type="Gene3D" id="3.40.50.2000">
    <property type="entry name" value="Glycogen Phosphorylase B"/>
    <property type="match status" value="1"/>
</dbReference>
<sequence length="341" mass="37321">MQPLLIIRADAGPNMGTGHVMRCIGLAQAWESMGGKAEFACTGAPLGRLAEEGLPVNAIRSLRGSMDDAHETAALLKSKQAVWAALDGYHFTAEFQKLLMDQGVKTLVVDDNQDCRFYHANIVVNPNLHAREKMFCDREVHTRLLLGPKYAFLRKEFWESSKIQRRPPQKAANMLITLGGADPHNTTLKAIRAVKLNTGFNLHAKVLVGQSNPHIQSLEEEVKDAPGVELIRDAKNMAELMAWADFAVSAAGSTCWEMAASGLPGIYIVLADNQKNIAAELHDKGAGVNLGWRAGVTKFTIWGTIKHLMESKDRLEKMSKAGPAITDGLGAKRTVNIMMEK</sequence>
<feature type="binding site" evidence="2">
    <location>
        <position position="154"/>
    </location>
    <ligand>
        <name>substrate</name>
    </ligand>
</feature>
<dbReference type="KEGG" id="dal:Dalk_0630"/>
<name>B8FJQ7_DESAL</name>
<organism evidence="4 5">
    <name type="scientific">Desulfatibacillum aliphaticivorans</name>
    <dbReference type="NCBI Taxonomy" id="218208"/>
    <lineage>
        <taxon>Bacteria</taxon>
        <taxon>Pseudomonadati</taxon>
        <taxon>Thermodesulfobacteriota</taxon>
        <taxon>Desulfobacteria</taxon>
        <taxon>Desulfobacterales</taxon>
        <taxon>Desulfatibacillaceae</taxon>
        <taxon>Desulfatibacillum</taxon>
    </lineage>
</organism>
<dbReference type="NCBIfam" id="TIGR03590">
    <property type="entry name" value="PseG"/>
    <property type="match status" value="1"/>
</dbReference>
<gene>
    <name evidence="4" type="ordered locus">Dalk_0630</name>
</gene>
<dbReference type="GO" id="GO:0016758">
    <property type="term" value="F:hexosyltransferase activity"/>
    <property type="evidence" value="ECO:0007669"/>
    <property type="project" value="InterPro"/>
</dbReference>
<dbReference type="Pfam" id="PF04101">
    <property type="entry name" value="Glyco_tran_28_C"/>
    <property type="match status" value="1"/>
</dbReference>
<dbReference type="EMBL" id="CP001322">
    <property type="protein sequence ID" value="ACL02335.1"/>
    <property type="molecule type" value="Genomic_DNA"/>
</dbReference>
<feature type="binding site" evidence="2">
    <location>
        <position position="257"/>
    </location>
    <ligand>
        <name>substrate</name>
    </ligand>
</feature>
<evidence type="ECO:0000256" key="1">
    <source>
        <dbReference type="PIRSR" id="PIRSR620023-1"/>
    </source>
</evidence>
<dbReference type="PANTHER" id="PTHR21015:SF22">
    <property type="entry name" value="GLYCOSYLTRANSFERASE"/>
    <property type="match status" value="1"/>
</dbReference>
<dbReference type="AlphaFoldDB" id="B8FJQ7"/>
<feature type="active site" description="Proton acceptor" evidence="1">
    <location>
        <position position="19"/>
    </location>
</feature>
<proteinExistence type="predicted"/>
<dbReference type="Gene3D" id="3.40.50.11190">
    <property type="match status" value="1"/>
</dbReference>
<dbReference type="InterPro" id="IPR020023">
    <property type="entry name" value="PseG"/>
</dbReference>
<evidence type="ECO:0000313" key="4">
    <source>
        <dbReference type="EMBL" id="ACL02335.1"/>
    </source>
</evidence>
<dbReference type="InterPro" id="IPR007235">
    <property type="entry name" value="Glyco_trans_28_C"/>
</dbReference>
<feature type="domain" description="Glycosyl transferase family 28 C-terminal" evidence="3">
    <location>
        <begin position="180"/>
        <end position="321"/>
    </location>
</feature>
<evidence type="ECO:0000256" key="2">
    <source>
        <dbReference type="PIRSR" id="PIRSR620023-2"/>
    </source>
</evidence>
<dbReference type="Proteomes" id="UP000000739">
    <property type="component" value="Chromosome"/>
</dbReference>
<evidence type="ECO:0000259" key="3">
    <source>
        <dbReference type="Pfam" id="PF04101"/>
    </source>
</evidence>
<evidence type="ECO:0000313" key="5">
    <source>
        <dbReference type="Proteomes" id="UP000000739"/>
    </source>
</evidence>
<reference evidence="4 5" key="1">
    <citation type="journal article" date="2012" name="Environ. Microbiol.">
        <title>The genome sequence of Desulfatibacillum alkenivorans AK-01: a blueprint for anaerobic alkane oxidation.</title>
        <authorList>
            <person name="Callaghan A.V."/>
            <person name="Morris B.E."/>
            <person name="Pereira I.A."/>
            <person name="McInerney M.J."/>
            <person name="Austin R.N."/>
            <person name="Groves J.T."/>
            <person name="Kukor J.J."/>
            <person name="Suflita J.M."/>
            <person name="Young L.Y."/>
            <person name="Zylstra G.J."/>
            <person name="Wawrik B."/>
        </authorList>
    </citation>
    <scope>NUCLEOTIDE SEQUENCE [LARGE SCALE GENOMIC DNA]</scope>
    <source>
        <strain evidence="4 5">AK-01</strain>
    </source>
</reference>
<dbReference type="SUPFAM" id="SSF53756">
    <property type="entry name" value="UDP-Glycosyltransferase/glycogen phosphorylase"/>
    <property type="match status" value="1"/>
</dbReference>
<protein>
    <submittedName>
        <fullName evidence="4">Glycosyltransferase 28 domain protein</fullName>
    </submittedName>
</protein>
<accession>B8FJQ7</accession>
<dbReference type="eggNOG" id="COG3980">
    <property type="taxonomic scope" value="Bacteria"/>
</dbReference>
<keyword evidence="5" id="KW-1185">Reference proteome</keyword>
<dbReference type="HOGENOM" id="CLU_023406_1_0_7"/>